<dbReference type="PANTHER" id="PTHR10978:SF5">
    <property type="entry name" value="SUCCINATE DEHYDROGENASE CYTOCHROME B560 SUBUNIT, MITOCHONDRIAL"/>
    <property type="match status" value="1"/>
</dbReference>
<dbReference type="Proteomes" id="UP000321062">
    <property type="component" value="Chromosome"/>
</dbReference>
<sequence>MTTRPRPLSPHLQIYRFTITMAMSIVQRGTGMALYAGTILLVAWLVAGAWGEGPLGVVTFIYGSWFGQLVLFLATWALFQHLLGGIRHFIWDSIHGLEPGQREAIAWANLIGSVILTLVVWAVFVWFRG</sequence>
<feature type="transmembrane region" description="Helical" evidence="13">
    <location>
        <begin position="62"/>
        <end position="83"/>
    </location>
</feature>
<evidence type="ECO:0000256" key="13">
    <source>
        <dbReference type="SAM" id="Phobius"/>
    </source>
</evidence>
<organism evidence="14 15">
    <name type="scientific">Paradevosia tibetensis</name>
    <dbReference type="NCBI Taxonomy" id="1447062"/>
    <lineage>
        <taxon>Bacteria</taxon>
        <taxon>Pseudomonadati</taxon>
        <taxon>Pseudomonadota</taxon>
        <taxon>Alphaproteobacteria</taxon>
        <taxon>Hyphomicrobiales</taxon>
        <taxon>Devosiaceae</taxon>
        <taxon>Paradevosia</taxon>
    </lineage>
</organism>
<dbReference type="PANTHER" id="PTHR10978">
    <property type="entry name" value="SUCCINATE DEHYDROGENASE CYTOCHROME B560 SUBUNIT"/>
    <property type="match status" value="1"/>
</dbReference>
<keyword evidence="5 12" id="KW-0349">Heme</keyword>
<dbReference type="SUPFAM" id="SSF81343">
    <property type="entry name" value="Fumarate reductase respiratory complex transmembrane subunits"/>
    <property type="match status" value="1"/>
</dbReference>
<dbReference type="InterPro" id="IPR014314">
    <property type="entry name" value="Succ_DH_cytb556"/>
</dbReference>
<gene>
    <name evidence="14" type="primary">sdhC</name>
    <name evidence="14" type="ORF">FNA67_20765</name>
</gene>
<dbReference type="GO" id="GO:0009055">
    <property type="term" value="F:electron transfer activity"/>
    <property type="evidence" value="ECO:0007669"/>
    <property type="project" value="InterPro"/>
</dbReference>
<evidence type="ECO:0000256" key="1">
    <source>
        <dbReference type="ARBA" id="ARBA00004050"/>
    </source>
</evidence>
<evidence type="ECO:0000256" key="5">
    <source>
        <dbReference type="ARBA" id="ARBA00022617"/>
    </source>
</evidence>
<dbReference type="GO" id="GO:0046872">
    <property type="term" value="F:metal ion binding"/>
    <property type="evidence" value="ECO:0007669"/>
    <property type="project" value="UniProtKB-KW"/>
</dbReference>
<feature type="transmembrane region" description="Helical" evidence="13">
    <location>
        <begin position="104"/>
        <end position="127"/>
    </location>
</feature>
<keyword evidence="6 13" id="KW-0812">Transmembrane</keyword>
<dbReference type="Gene3D" id="1.20.1300.10">
    <property type="entry name" value="Fumarate reductase/succinate dehydrogenase, transmembrane subunit"/>
    <property type="match status" value="1"/>
</dbReference>
<dbReference type="EMBL" id="CP041690">
    <property type="protein sequence ID" value="QEE22446.1"/>
    <property type="molecule type" value="Genomic_DNA"/>
</dbReference>
<dbReference type="PIRSF" id="PIRSF000178">
    <property type="entry name" value="SDH_cyt_b560"/>
    <property type="match status" value="1"/>
</dbReference>
<evidence type="ECO:0000256" key="4">
    <source>
        <dbReference type="ARBA" id="ARBA00020076"/>
    </source>
</evidence>
<comment type="subunit">
    <text evidence="11">Part of an enzyme complex containing four subunits: a flavoprotein, an iron-sulfur protein, plus two membrane-anchoring proteins, SdhC and SdhD. The complex can form homotrimers.</text>
</comment>
<comment type="cofactor">
    <cofactor evidence="12">
        <name>heme</name>
        <dbReference type="ChEBI" id="CHEBI:30413"/>
    </cofactor>
    <text evidence="12">The heme is bound between the two transmembrane subunits.</text>
</comment>
<evidence type="ECO:0000256" key="10">
    <source>
        <dbReference type="ARBA" id="ARBA00023136"/>
    </source>
</evidence>
<feature type="binding site" description="axial binding residue" evidence="12">
    <location>
        <position position="81"/>
    </location>
    <ligand>
        <name>heme</name>
        <dbReference type="ChEBI" id="CHEBI:30413"/>
        <note>ligand shared with second transmembrane subunit</note>
    </ligand>
    <ligandPart>
        <name>Fe</name>
        <dbReference type="ChEBI" id="CHEBI:18248"/>
    </ligandPart>
</feature>
<dbReference type="GO" id="GO:0016020">
    <property type="term" value="C:membrane"/>
    <property type="evidence" value="ECO:0007669"/>
    <property type="project" value="UniProtKB-SubCell"/>
</dbReference>
<reference evidence="14 15" key="1">
    <citation type="journal article" date="2015" name="Int. J. Syst. Evol. Microbiol.">
        <title>Youhaiella tibetensis gen. nov., sp. nov., isolated from subsurface sediment.</title>
        <authorList>
            <person name="Wang Y.X."/>
            <person name="Huang F.Q."/>
            <person name="Nogi Y."/>
            <person name="Pang S.J."/>
            <person name="Wang P.K."/>
            <person name="Lv J."/>
        </authorList>
    </citation>
    <scope>NUCLEOTIDE SEQUENCE [LARGE SCALE GENOMIC DNA]</scope>
    <source>
        <strain evidence="15">fig4</strain>
    </source>
</reference>
<dbReference type="NCBIfam" id="TIGR02970">
    <property type="entry name" value="succ_dehyd_cytB"/>
    <property type="match status" value="1"/>
</dbReference>
<evidence type="ECO:0000256" key="3">
    <source>
        <dbReference type="ARBA" id="ARBA00007244"/>
    </source>
</evidence>
<keyword evidence="7 12" id="KW-0479">Metal-binding</keyword>
<evidence type="ECO:0000256" key="12">
    <source>
        <dbReference type="PIRSR" id="PIRSR000178-1"/>
    </source>
</evidence>
<evidence type="ECO:0000256" key="11">
    <source>
        <dbReference type="ARBA" id="ARBA00025912"/>
    </source>
</evidence>
<comment type="function">
    <text evidence="1">Membrane-anchoring subunit of succinate dehydrogenase (SDH).</text>
</comment>
<keyword evidence="15" id="KW-1185">Reference proteome</keyword>
<evidence type="ECO:0000256" key="9">
    <source>
        <dbReference type="ARBA" id="ARBA00023004"/>
    </source>
</evidence>
<comment type="similarity">
    <text evidence="3">Belongs to the cytochrome b560 family.</text>
</comment>
<proteinExistence type="inferred from homology"/>
<dbReference type="CDD" id="cd03499">
    <property type="entry name" value="SQR_TypeC_SdhC"/>
    <property type="match status" value="1"/>
</dbReference>
<comment type="subcellular location">
    <subcellularLocation>
        <location evidence="2">Membrane</location>
    </subcellularLocation>
</comment>
<evidence type="ECO:0000313" key="15">
    <source>
        <dbReference type="Proteomes" id="UP000321062"/>
    </source>
</evidence>
<dbReference type="Pfam" id="PF01127">
    <property type="entry name" value="Sdh_cyt"/>
    <property type="match status" value="1"/>
</dbReference>
<evidence type="ECO:0000256" key="7">
    <source>
        <dbReference type="ARBA" id="ARBA00022723"/>
    </source>
</evidence>
<dbReference type="KEGG" id="yti:FNA67_20765"/>
<evidence type="ECO:0000256" key="8">
    <source>
        <dbReference type="ARBA" id="ARBA00022989"/>
    </source>
</evidence>
<dbReference type="AlphaFoldDB" id="A0A5B9DTF2"/>
<evidence type="ECO:0000313" key="14">
    <source>
        <dbReference type="EMBL" id="QEE22446.1"/>
    </source>
</evidence>
<keyword evidence="10 13" id="KW-0472">Membrane</keyword>
<dbReference type="InterPro" id="IPR000701">
    <property type="entry name" value="SuccDH_FuR_B_TM-su"/>
</dbReference>
<dbReference type="RefSeq" id="WP_049706968.1">
    <property type="nucleotide sequence ID" value="NZ_BMFM01000001.1"/>
</dbReference>
<accession>A0A5B9DTF2</accession>
<evidence type="ECO:0000256" key="2">
    <source>
        <dbReference type="ARBA" id="ARBA00004370"/>
    </source>
</evidence>
<dbReference type="GO" id="GO:0006099">
    <property type="term" value="P:tricarboxylic acid cycle"/>
    <property type="evidence" value="ECO:0007669"/>
    <property type="project" value="InterPro"/>
</dbReference>
<feature type="transmembrane region" description="Helical" evidence="13">
    <location>
        <begin position="32"/>
        <end position="50"/>
    </location>
</feature>
<keyword evidence="8 13" id="KW-1133">Transmembrane helix</keyword>
<name>A0A5B9DTF2_9HYPH</name>
<dbReference type="OrthoDB" id="9799441at2"/>
<keyword evidence="9 12" id="KW-0408">Iron</keyword>
<dbReference type="InterPro" id="IPR034804">
    <property type="entry name" value="SQR/QFR_C/D"/>
</dbReference>
<evidence type="ECO:0000256" key="6">
    <source>
        <dbReference type="ARBA" id="ARBA00022692"/>
    </source>
</evidence>
<protein>
    <recommendedName>
        <fullName evidence="4">Succinate dehydrogenase cytochrome b556 subunit</fullName>
    </recommendedName>
</protein>